<dbReference type="EMBL" id="GBRH01262923">
    <property type="protein sequence ID" value="JAD34972.1"/>
    <property type="molecule type" value="Transcribed_RNA"/>
</dbReference>
<protein>
    <submittedName>
        <fullName evidence="1">Uncharacterized protein</fullName>
    </submittedName>
</protein>
<accession>A0A0A8ZJE2</accession>
<dbReference type="AlphaFoldDB" id="A0A0A8ZJE2"/>
<sequence>MAQPLSTPEEFDNRIQACCDSIIIGLLEIKAMLKREREEEHQSVAVSSP</sequence>
<name>A0A0A8ZJE2_ARUDO</name>
<organism evidence="1">
    <name type="scientific">Arundo donax</name>
    <name type="common">Giant reed</name>
    <name type="synonym">Donax arundinaceus</name>
    <dbReference type="NCBI Taxonomy" id="35708"/>
    <lineage>
        <taxon>Eukaryota</taxon>
        <taxon>Viridiplantae</taxon>
        <taxon>Streptophyta</taxon>
        <taxon>Embryophyta</taxon>
        <taxon>Tracheophyta</taxon>
        <taxon>Spermatophyta</taxon>
        <taxon>Magnoliopsida</taxon>
        <taxon>Liliopsida</taxon>
        <taxon>Poales</taxon>
        <taxon>Poaceae</taxon>
        <taxon>PACMAD clade</taxon>
        <taxon>Arundinoideae</taxon>
        <taxon>Arundineae</taxon>
        <taxon>Arundo</taxon>
    </lineage>
</organism>
<proteinExistence type="predicted"/>
<reference evidence="1" key="1">
    <citation type="submission" date="2014-09" db="EMBL/GenBank/DDBJ databases">
        <authorList>
            <person name="Magalhaes I.L.F."/>
            <person name="Oliveira U."/>
            <person name="Santos F.R."/>
            <person name="Vidigal T.H.D.A."/>
            <person name="Brescovit A.D."/>
            <person name="Santos A.J."/>
        </authorList>
    </citation>
    <scope>NUCLEOTIDE SEQUENCE</scope>
    <source>
        <tissue evidence="1">Shoot tissue taken approximately 20 cm above the soil surface</tissue>
    </source>
</reference>
<evidence type="ECO:0000313" key="1">
    <source>
        <dbReference type="EMBL" id="JAD34972.1"/>
    </source>
</evidence>
<reference evidence="1" key="2">
    <citation type="journal article" date="2015" name="Data Brief">
        <title>Shoot transcriptome of the giant reed, Arundo donax.</title>
        <authorList>
            <person name="Barrero R.A."/>
            <person name="Guerrero F.D."/>
            <person name="Moolhuijzen P."/>
            <person name="Goolsby J.A."/>
            <person name="Tidwell J."/>
            <person name="Bellgard S.E."/>
            <person name="Bellgard M.I."/>
        </authorList>
    </citation>
    <scope>NUCLEOTIDE SEQUENCE</scope>
    <source>
        <tissue evidence="1">Shoot tissue taken approximately 20 cm above the soil surface</tissue>
    </source>
</reference>